<dbReference type="AlphaFoldDB" id="A0A553PHS8"/>
<accession>A0A553PHS8</accession>
<evidence type="ECO:0000313" key="4">
    <source>
        <dbReference type="Proteomes" id="UP000318571"/>
    </source>
</evidence>
<comment type="caution">
    <text evidence="3">The sequence shown here is derived from an EMBL/GenBank/DDBJ whole genome shotgun (WGS) entry which is preliminary data.</text>
</comment>
<sequence>MAKLLQLASARLGRIYLPSRSLTSSEVSTALRPFYFLVHPDLFGLFPEEQAVNEHSMKSLKNYLDVLLEEKRKPESAKVTFFLKRGEARNKSRSGLSRVSYQLTDPQVRKTVIAILKGANLPTSYVDSIADKPEDRVRVTKFDGDAFDFQFHEVRTRSANDARNPLDVFLHRNVERARANFEKIEPLRLRLERMQDLMIYDFHLKDIIWGGDLKPYNCRNSLTSFRSICESDPAMAAIVRDKTVVFGNFSGLSLQGEIVLYSGEVAHNWLQKLKEIPDEEQILKHIPRVEKALSQALLDVKVVRKKFQAITSVDDYRQRLRRLLTSINDYRTSKRFPGHWPESLEHLEICLENSSSPLMLTATGQMILPCNIAISRLVEFMSENMDQAQQRLDQAGKLAQKEVDIIEACALELGLVKLEKDIGITSQNMIESCTRLMQYSAHIRHLTHGNHILVDRYYSVESDGTIVIPYNWKFHDEYSAITGVQN</sequence>
<proteinExistence type="predicted"/>
<dbReference type="STRING" id="6832.A0A553PHS8"/>
<dbReference type="GO" id="GO:0005739">
    <property type="term" value="C:mitochondrion"/>
    <property type="evidence" value="ECO:0007669"/>
    <property type="project" value="TreeGrafter"/>
</dbReference>
<keyword evidence="4" id="KW-1185">Reference proteome</keyword>
<dbReference type="InterPro" id="IPR027986">
    <property type="entry name" value="TCAIM"/>
</dbReference>
<dbReference type="EMBL" id="VCGU01000004">
    <property type="protein sequence ID" value="TRY77242.1"/>
    <property type="molecule type" value="Genomic_DNA"/>
</dbReference>
<dbReference type="InterPro" id="IPR027989">
    <property type="entry name" value="DUF4461"/>
</dbReference>
<name>A0A553PHS8_TIGCA</name>
<evidence type="ECO:0000313" key="3">
    <source>
        <dbReference type="EMBL" id="TRY77242.1"/>
    </source>
</evidence>
<dbReference type="PANTHER" id="PTHR31596:SF1">
    <property type="entry name" value="T-CELL ACTIVATION INHIBITOR, MITOCHONDRIAL"/>
    <property type="match status" value="1"/>
</dbReference>
<feature type="domain" description="DUF4461" evidence="2">
    <location>
        <begin position="166"/>
        <end position="473"/>
    </location>
</feature>
<dbReference type="Pfam" id="PF14687">
    <property type="entry name" value="DUF4460"/>
    <property type="match status" value="1"/>
</dbReference>
<gene>
    <name evidence="3" type="ORF">TCAL_05316</name>
</gene>
<protein>
    <recommendedName>
        <fullName evidence="5">DUF4461 domain-containing protein</fullName>
    </recommendedName>
</protein>
<evidence type="ECO:0000259" key="1">
    <source>
        <dbReference type="Pfam" id="PF14687"/>
    </source>
</evidence>
<dbReference type="Pfam" id="PF14688">
    <property type="entry name" value="DUF4461"/>
    <property type="match status" value="1"/>
</dbReference>
<dbReference type="OMA" id="KLHISHY"/>
<organism evidence="3 4">
    <name type="scientific">Tigriopus californicus</name>
    <name type="common">Marine copepod</name>
    <dbReference type="NCBI Taxonomy" id="6832"/>
    <lineage>
        <taxon>Eukaryota</taxon>
        <taxon>Metazoa</taxon>
        <taxon>Ecdysozoa</taxon>
        <taxon>Arthropoda</taxon>
        <taxon>Crustacea</taxon>
        <taxon>Multicrustacea</taxon>
        <taxon>Hexanauplia</taxon>
        <taxon>Copepoda</taxon>
        <taxon>Harpacticoida</taxon>
        <taxon>Harpacticidae</taxon>
        <taxon>Tigriopus</taxon>
    </lineage>
</organism>
<dbReference type="InterPro" id="IPR028031">
    <property type="entry name" value="DUF4460"/>
</dbReference>
<feature type="domain" description="DUF4460" evidence="1">
    <location>
        <begin position="19"/>
        <end position="120"/>
    </location>
</feature>
<evidence type="ECO:0000259" key="2">
    <source>
        <dbReference type="Pfam" id="PF14688"/>
    </source>
</evidence>
<dbReference type="PANTHER" id="PTHR31596">
    <property type="entry name" value="T-CELL ACTIVATION INHIBITOR, MITOCHONDRIAL"/>
    <property type="match status" value="1"/>
</dbReference>
<dbReference type="Proteomes" id="UP000318571">
    <property type="component" value="Chromosome 5"/>
</dbReference>
<reference evidence="3 4" key="1">
    <citation type="journal article" date="2018" name="Nat. Ecol. Evol.">
        <title>Genomic signatures of mitonuclear coevolution across populations of Tigriopus californicus.</title>
        <authorList>
            <person name="Barreto F.S."/>
            <person name="Watson E.T."/>
            <person name="Lima T.G."/>
            <person name="Willett C.S."/>
            <person name="Edmands S."/>
            <person name="Li W."/>
            <person name="Burton R.S."/>
        </authorList>
    </citation>
    <scope>NUCLEOTIDE SEQUENCE [LARGE SCALE GENOMIC DNA]</scope>
    <source>
        <strain evidence="3 4">San Diego</strain>
    </source>
</reference>
<evidence type="ECO:0008006" key="5">
    <source>
        <dbReference type="Google" id="ProtNLM"/>
    </source>
</evidence>